<protein>
    <submittedName>
        <fullName evidence="1">Uncharacterized protein</fullName>
    </submittedName>
</protein>
<evidence type="ECO:0000313" key="2">
    <source>
        <dbReference type="Proteomes" id="UP000290572"/>
    </source>
</evidence>
<dbReference type="EMBL" id="QBIY01012742">
    <property type="protein sequence ID" value="RXN17608.1"/>
    <property type="molecule type" value="Genomic_DNA"/>
</dbReference>
<sequence length="87" mass="9509">MRRCGRKSRGEKLNRSRKRVKFCCGENCGAAQACLKPAAATQHSRGARSCVGQLWCQARPVQSCLILQAELLVCSLICNAARSVQCL</sequence>
<name>A0A498M9A6_LABRO</name>
<dbReference type="Proteomes" id="UP000290572">
    <property type="component" value="Unassembled WGS sequence"/>
</dbReference>
<dbReference type="AlphaFoldDB" id="A0A498M9A6"/>
<reference evidence="1 2" key="1">
    <citation type="submission" date="2018-03" db="EMBL/GenBank/DDBJ databases">
        <title>Draft genome sequence of Rohu Carp (Labeo rohita).</title>
        <authorList>
            <person name="Das P."/>
            <person name="Kushwaha B."/>
            <person name="Joshi C.G."/>
            <person name="Kumar D."/>
            <person name="Nagpure N.S."/>
            <person name="Sahoo L."/>
            <person name="Das S.P."/>
            <person name="Bit A."/>
            <person name="Patnaik S."/>
            <person name="Meher P.K."/>
            <person name="Jayasankar P."/>
            <person name="Koringa P.G."/>
            <person name="Patel N.V."/>
            <person name="Hinsu A.T."/>
            <person name="Kumar R."/>
            <person name="Pandey M."/>
            <person name="Agarwal S."/>
            <person name="Srivastava S."/>
            <person name="Singh M."/>
            <person name="Iquebal M.A."/>
            <person name="Jaiswal S."/>
            <person name="Angadi U.B."/>
            <person name="Kumar N."/>
            <person name="Raza M."/>
            <person name="Shah T.M."/>
            <person name="Rai A."/>
            <person name="Jena J.K."/>
        </authorList>
    </citation>
    <scope>NUCLEOTIDE SEQUENCE [LARGE SCALE GENOMIC DNA]</scope>
    <source>
        <strain evidence="1">DASCIFA01</strain>
        <tissue evidence="1">Testis</tissue>
    </source>
</reference>
<accession>A0A498M9A6</accession>
<gene>
    <name evidence="1" type="ORF">ROHU_008015</name>
</gene>
<evidence type="ECO:0000313" key="1">
    <source>
        <dbReference type="EMBL" id="RXN17608.1"/>
    </source>
</evidence>
<proteinExistence type="predicted"/>
<keyword evidence="2" id="KW-1185">Reference proteome</keyword>
<comment type="caution">
    <text evidence="1">The sequence shown here is derived from an EMBL/GenBank/DDBJ whole genome shotgun (WGS) entry which is preliminary data.</text>
</comment>
<organism evidence="1 2">
    <name type="scientific">Labeo rohita</name>
    <name type="common">Indian major carp</name>
    <name type="synonym">Cyprinus rohita</name>
    <dbReference type="NCBI Taxonomy" id="84645"/>
    <lineage>
        <taxon>Eukaryota</taxon>
        <taxon>Metazoa</taxon>
        <taxon>Chordata</taxon>
        <taxon>Craniata</taxon>
        <taxon>Vertebrata</taxon>
        <taxon>Euteleostomi</taxon>
        <taxon>Actinopterygii</taxon>
        <taxon>Neopterygii</taxon>
        <taxon>Teleostei</taxon>
        <taxon>Ostariophysi</taxon>
        <taxon>Cypriniformes</taxon>
        <taxon>Cyprinidae</taxon>
        <taxon>Labeoninae</taxon>
        <taxon>Labeonini</taxon>
        <taxon>Labeo</taxon>
    </lineage>
</organism>